<dbReference type="AlphaFoldDB" id="A0A849I1J0"/>
<dbReference type="SUPFAM" id="SSF81301">
    <property type="entry name" value="Nucleotidyltransferase"/>
    <property type="match status" value="1"/>
</dbReference>
<protein>
    <submittedName>
        <fullName evidence="2">DNA processing protein DprA</fullName>
    </submittedName>
</protein>
<dbReference type="GO" id="GO:0016779">
    <property type="term" value="F:nucleotidyltransferase activity"/>
    <property type="evidence" value="ECO:0007669"/>
    <property type="project" value="InterPro"/>
</dbReference>
<evidence type="ECO:0000313" key="3">
    <source>
        <dbReference type="Proteomes" id="UP000564885"/>
    </source>
</evidence>
<evidence type="ECO:0000313" key="2">
    <source>
        <dbReference type="EMBL" id="NNM71231.1"/>
    </source>
</evidence>
<dbReference type="EMBL" id="JABEPP010000001">
    <property type="protein sequence ID" value="NNM71231.1"/>
    <property type="molecule type" value="Genomic_DNA"/>
</dbReference>
<comment type="caution">
    <text evidence="2">The sequence shown here is derived from an EMBL/GenBank/DDBJ whole genome shotgun (WGS) entry which is preliminary data.</text>
</comment>
<dbReference type="Pfam" id="PF01909">
    <property type="entry name" value="NTP_transf_2"/>
    <property type="match status" value="1"/>
</dbReference>
<accession>A0A849I1J0</accession>
<dbReference type="RefSeq" id="WP_171216712.1">
    <property type="nucleotide sequence ID" value="NZ_JABEPP010000001.1"/>
</dbReference>
<dbReference type="InterPro" id="IPR043519">
    <property type="entry name" value="NT_sf"/>
</dbReference>
<dbReference type="InterPro" id="IPR002934">
    <property type="entry name" value="Polymerase_NTP_transf_dom"/>
</dbReference>
<dbReference type="Proteomes" id="UP000564885">
    <property type="component" value="Unassembled WGS sequence"/>
</dbReference>
<gene>
    <name evidence="2" type="ORF">HJG44_02335</name>
</gene>
<evidence type="ECO:0000259" key="1">
    <source>
        <dbReference type="Pfam" id="PF01909"/>
    </source>
</evidence>
<feature type="domain" description="Polymerase nucleotidyl transferase" evidence="1">
    <location>
        <begin position="17"/>
        <end position="97"/>
    </location>
</feature>
<sequence length="99" mass="11086">MRRDEAVSRLAGLEPELRAFGVAHLYLFGSVARDEAGPGSDLDVFVEPVGQDFFRLDNYMGPFELIERIFPGVPVGYSTRQGLSDYIRDTVESEAVRVF</sequence>
<name>A0A849I1J0_9HYPH</name>
<reference evidence="2 3" key="1">
    <citation type="submission" date="2020-04" db="EMBL/GenBank/DDBJ databases">
        <title>Enterovirga sp. isolate from soil.</title>
        <authorList>
            <person name="Chea S."/>
            <person name="Kim D.-U."/>
        </authorList>
    </citation>
    <scope>NUCLEOTIDE SEQUENCE [LARGE SCALE GENOMIC DNA]</scope>
    <source>
        <strain evidence="2 3">DB1703</strain>
    </source>
</reference>
<dbReference type="Gene3D" id="3.30.460.10">
    <property type="entry name" value="Beta Polymerase, domain 2"/>
    <property type="match status" value="1"/>
</dbReference>
<dbReference type="CDD" id="cd05403">
    <property type="entry name" value="NT_KNTase_like"/>
    <property type="match status" value="1"/>
</dbReference>
<keyword evidence="3" id="KW-1185">Reference proteome</keyword>
<organism evidence="2 3">
    <name type="scientific">Enterovirga aerilata</name>
    <dbReference type="NCBI Taxonomy" id="2730920"/>
    <lineage>
        <taxon>Bacteria</taxon>
        <taxon>Pseudomonadati</taxon>
        <taxon>Pseudomonadota</taxon>
        <taxon>Alphaproteobacteria</taxon>
        <taxon>Hyphomicrobiales</taxon>
        <taxon>Methylobacteriaceae</taxon>
        <taxon>Enterovirga</taxon>
    </lineage>
</organism>
<proteinExistence type="predicted"/>